<feature type="compositionally biased region" description="Basic residues" evidence="1">
    <location>
        <begin position="225"/>
        <end position="236"/>
    </location>
</feature>
<keyword evidence="3" id="KW-1185">Reference proteome</keyword>
<feature type="compositionally biased region" description="Polar residues" evidence="1">
    <location>
        <begin position="11"/>
        <end position="40"/>
    </location>
</feature>
<name>A0A9N8K0P2_9PEZI</name>
<sequence length="775" mass="87059">MLTADQEFDQDSLNQDFELFSSTTQNVNQKHGSSTPSPMTGATCPKKAPGDRHGVESMIPSIKNEEPWLDWFHASTAEDMHTLPVMKAKNKLSISDSGYGSVDHTDRHGIETGSSAQPDMAGSPNNQVSEYCEICCEESEKRRYFSNNADRSMLTTKTSKFYYRCAAPSCQKKDKIWPRKDNFKAHLEGTHRYDEFQVAELLVKSECTPESVKLDPSVASRRKVKCRKVKTKRRSRKELSSEDEDSNDAESSAGESHHGFEPTNCSPQPVAQSPVLRSASYPSNPLPQAVRSLPLGATYTYPPSILVSHDPEGDVREQNTPIEMMDTTTDFFDDVHSSYLMVCVPSPEQIVPSPAAYSSSTYADSLFESDMDDLTTDTDFDIDIGERETIFQPLLRPTVHCLLTAYSSSRQNAPGNSGQQSSNSSYSSSLNGHGGASGSKANNLPNLSPGGKRRRTLAEEDDGNDDEQPPKRKSKAARNDEDLPPLACPFVKFDPLKHDKCYTFVLKGVSRVKQHLERVHSIPIHCPKCYLVFRNNPEARDRHVREGTCQTAPERRLEGIDESTMRKLKRRVTSRSVSESWYSMFALLFPGARKPESPFMDLTLSAELSAFRDFCTYEGRDVVTSIVNANMPSGSDQQQDQLEDFTRQVFQRSIEQLFLQWQSRPRSVTSAPIVTAQTMLPPTPPSTFTQDLNDMGISDTFTIADEESLLPAPQQYSDLSMPWMNTEFQQNTEAQQQQQQLQQQWMYFGEVFPMDQRQQFWNDHGVLDGMGGWSG</sequence>
<dbReference type="PANTHER" id="PTHR38166">
    <property type="entry name" value="C2H2-TYPE DOMAIN-CONTAINING PROTEIN-RELATED"/>
    <property type="match status" value="1"/>
</dbReference>
<evidence type="ECO:0000256" key="1">
    <source>
        <dbReference type="SAM" id="MobiDB-lite"/>
    </source>
</evidence>
<feature type="region of interest" description="Disordered" evidence="1">
    <location>
        <begin position="99"/>
        <end position="125"/>
    </location>
</feature>
<feature type="compositionally biased region" description="Acidic residues" evidence="1">
    <location>
        <begin position="1"/>
        <end position="10"/>
    </location>
</feature>
<protein>
    <recommendedName>
        <fullName evidence="4">C2H2-type domain-containing protein</fullName>
    </recommendedName>
</protein>
<accession>A0A9N8K0P2</accession>
<comment type="caution">
    <text evidence="2">The sequence shown here is derived from an EMBL/GenBank/DDBJ whole genome shotgun (WGS) entry which is preliminary data.</text>
</comment>
<evidence type="ECO:0000313" key="2">
    <source>
        <dbReference type="EMBL" id="CAD0097491.1"/>
    </source>
</evidence>
<dbReference type="PANTHER" id="PTHR38166:SF1">
    <property type="entry name" value="C2H2-TYPE DOMAIN-CONTAINING PROTEIN"/>
    <property type="match status" value="1"/>
</dbReference>
<reference evidence="2" key="1">
    <citation type="submission" date="2020-06" db="EMBL/GenBank/DDBJ databases">
        <authorList>
            <person name="Onetto C."/>
        </authorList>
    </citation>
    <scope>NUCLEOTIDE SEQUENCE</scope>
</reference>
<proteinExistence type="predicted"/>
<feature type="region of interest" description="Disordered" evidence="1">
    <location>
        <begin position="410"/>
        <end position="481"/>
    </location>
</feature>
<feature type="compositionally biased region" description="Low complexity" evidence="1">
    <location>
        <begin position="415"/>
        <end position="431"/>
    </location>
</feature>
<dbReference type="OrthoDB" id="4738706at2759"/>
<feature type="region of interest" description="Disordered" evidence="1">
    <location>
        <begin position="225"/>
        <end position="282"/>
    </location>
</feature>
<feature type="compositionally biased region" description="Polar residues" evidence="1">
    <location>
        <begin position="112"/>
        <end position="125"/>
    </location>
</feature>
<evidence type="ECO:0008006" key="4">
    <source>
        <dbReference type="Google" id="ProtNLM"/>
    </source>
</evidence>
<dbReference type="AlphaFoldDB" id="A0A9N8K0P2"/>
<gene>
    <name evidence="2" type="ORF">AWRI4233_LOCUS6315</name>
</gene>
<evidence type="ECO:0000313" key="3">
    <source>
        <dbReference type="Proteomes" id="UP000714618"/>
    </source>
</evidence>
<feature type="region of interest" description="Disordered" evidence="1">
    <location>
        <begin position="1"/>
        <end position="53"/>
    </location>
</feature>
<dbReference type="Proteomes" id="UP000714618">
    <property type="component" value="Unassembled WGS sequence"/>
</dbReference>
<organism evidence="2 3">
    <name type="scientific">Aureobasidium mustum</name>
    <dbReference type="NCBI Taxonomy" id="2773714"/>
    <lineage>
        <taxon>Eukaryota</taxon>
        <taxon>Fungi</taxon>
        <taxon>Dikarya</taxon>
        <taxon>Ascomycota</taxon>
        <taxon>Pezizomycotina</taxon>
        <taxon>Dothideomycetes</taxon>
        <taxon>Dothideomycetidae</taxon>
        <taxon>Dothideales</taxon>
        <taxon>Saccotheciaceae</taxon>
        <taxon>Aureobasidium</taxon>
    </lineage>
</organism>
<dbReference type="EMBL" id="CAIJEO010000008">
    <property type="protein sequence ID" value="CAD0097491.1"/>
    <property type="molecule type" value="Genomic_DNA"/>
</dbReference>